<protein>
    <submittedName>
        <fullName evidence="2">Uncharacterized protein</fullName>
    </submittedName>
</protein>
<feature type="region of interest" description="Disordered" evidence="1">
    <location>
        <begin position="1"/>
        <end position="100"/>
    </location>
</feature>
<feature type="compositionally biased region" description="Polar residues" evidence="1">
    <location>
        <begin position="59"/>
        <end position="72"/>
    </location>
</feature>
<comment type="caution">
    <text evidence="2">The sequence shown here is derived from an EMBL/GenBank/DDBJ whole genome shotgun (WGS) entry which is preliminary data.</text>
</comment>
<proteinExistence type="predicted"/>
<evidence type="ECO:0000313" key="2">
    <source>
        <dbReference type="EMBL" id="KAF6747653.1"/>
    </source>
</evidence>
<dbReference type="EMBL" id="JACGCI010000079">
    <property type="protein sequence ID" value="KAF6747653.1"/>
    <property type="molecule type" value="Genomic_DNA"/>
</dbReference>
<dbReference type="Proteomes" id="UP000521943">
    <property type="component" value="Unassembled WGS sequence"/>
</dbReference>
<dbReference type="AlphaFoldDB" id="A0A8H6HKX5"/>
<feature type="compositionally biased region" description="Basic and acidic residues" evidence="1">
    <location>
        <begin position="74"/>
        <end position="100"/>
    </location>
</feature>
<keyword evidence="3" id="KW-1185">Reference proteome</keyword>
<accession>A0A8H6HKX5</accession>
<feature type="region of interest" description="Disordered" evidence="1">
    <location>
        <begin position="148"/>
        <end position="183"/>
    </location>
</feature>
<organism evidence="2 3">
    <name type="scientific">Ephemerocybe angulata</name>
    <dbReference type="NCBI Taxonomy" id="980116"/>
    <lineage>
        <taxon>Eukaryota</taxon>
        <taxon>Fungi</taxon>
        <taxon>Dikarya</taxon>
        <taxon>Basidiomycota</taxon>
        <taxon>Agaricomycotina</taxon>
        <taxon>Agaricomycetes</taxon>
        <taxon>Agaricomycetidae</taxon>
        <taxon>Agaricales</taxon>
        <taxon>Agaricineae</taxon>
        <taxon>Psathyrellaceae</taxon>
        <taxon>Ephemerocybe</taxon>
    </lineage>
</organism>
<gene>
    <name evidence="2" type="ORF">DFP72DRAFT_1050035</name>
</gene>
<evidence type="ECO:0000313" key="3">
    <source>
        <dbReference type="Proteomes" id="UP000521943"/>
    </source>
</evidence>
<evidence type="ECO:0000256" key="1">
    <source>
        <dbReference type="SAM" id="MobiDB-lite"/>
    </source>
</evidence>
<reference evidence="2 3" key="1">
    <citation type="submission" date="2020-07" db="EMBL/GenBank/DDBJ databases">
        <title>Comparative genomics of pyrophilous fungi reveals a link between fire events and developmental genes.</title>
        <authorList>
            <consortium name="DOE Joint Genome Institute"/>
            <person name="Steindorff A.S."/>
            <person name="Carver A."/>
            <person name="Calhoun S."/>
            <person name="Stillman K."/>
            <person name="Liu H."/>
            <person name="Lipzen A."/>
            <person name="Pangilinan J."/>
            <person name="Labutti K."/>
            <person name="Bruns T.D."/>
            <person name="Grigoriev I.V."/>
        </authorList>
    </citation>
    <scope>NUCLEOTIDE SEQUENCE [LARGE SCALE GENOMIC DNA]</scope>
    <source>
        <strain evidence="2 3">CBS 144469</strain>
    </source>
</reference>
<feature type="compositionally biased region" description="Low complexity" evidence="1">
    <location>
        <begin position="18"/>
        <end position="42"/>
    </location>
</feature>
<name>A0A8H6HKX5_9AGAR</name>
<sequence>MTRPASMGAKIEEKAVASQSKPRSLSSHSPSSSFTSTSSSIESELDFWSTKVNPPLEPTQASFQTPGASSNDAWGRREEFGTMDEKRRERSRDRWVKGDSNRSDFVKWEEYGARTYTKDSRRILGPTSSGLVLKYNSGAQTGAHESIPVHSIRPPQPLHHHITHYNSNGIGPTSPLLLPQAHE</sequence>